<dbReference type="InterPro" id="IPR045518">
    <property type="entry name" value="2EXR"/>
</dbReference>
<dbReference type="Proteomes" id="UP000037136">
    <property type="component" value="Unassembled WGS sequence"/>
</dbReference>
<evidence type="ECO:0000259" key="1">
    <source>
        <dbReference type="Pfam" id="PF20150"/>
    </source>
</evidence>
<dbReference type="OrthoDB" id="4914638at2759"/>
<protein>
    <recommendedName>
        <fullName evidence="1">2EXR domain-containing protein</fullName>
    </recommendedName>
</protein>
<sequence>MTDQFSRFPQLPAEVRLEIWRLALADWNVTGCAADGVKALRRVGRFNSSIGQSCYEAWVMMKKTHTHIPRIGWINFSRHIFLLNGAEKNEAMMRIFDHYYDVLSRMQHLALSPRSFFALNNTLRDVVRAKCSSLRNLIIFAPWMHTAQLAKIDFCPYFRGWAHLDSSTVPVQNMILSFAKAQENADYNRLYQMELEIVSGHELAVTIPAHDSRLDGGSLCTLLFSTRRNDETIAQEAEDIMLFSLQSNYAKRAVT</sequence>
<evidence type="ECO:0000313" key="2">
    <source>
        <dbReference type="EMBL" id="PFH58186.1"/>
    </source>
</evidence>
<accession>A0A2A9PBI8</accession>
<organism evidence="2 3">
    <name type="scientific">Ophiocordyceps unilateralis</name>
    <name type="common">Zombie-ant fungus</name>
    <name type="synonym">Torrubia unilateralis</name>
    <dbReference type="NCBI Taxonomy" id="268505"/>
    <lineage>
        <taxon>Eukaryota</taxon>
        <taxon>Fungi</taxon>
        <taxon>Dikarya</taxon>
        <taxon>Ascomycota</taxon>
        <taxon>Pezizomycotina</taxon>
        <taxon>Sordariomycetes</taxon>
        <taxon>Hypocreomycetidae</taxon>
        <taxon>Hypocreales</taxon>
        <taxon>Ophiocordycipitaceae</taxon>
        <taxon>Ophiocordyceps</taxon>
    </lineage>
</organism>
<proteinExistence type="predicted"/>
<comment type="caution">
    <text evidence="2">The sequence shown here is derived from an EMBL/GenBank/DDBJ whole genome shotgun (WGS) entry which is preliminary data.</text>
</comment>
<dbReference type="EMBL" id="LAZP02000318">
    <property type="protein sequence ID" value="PFH58186.1"/>
    <property type="molecule type" value="Genomic_DNA"/>
</dbReference>
<dbReference type="Pfam" id="PF20150">
    <property type="entry name" value="2EXR"/>
    <property type="match status" value="1"/>
</dbReference>
<reference evidence="2 3" key="2">
    <citation type="journal article" date="2017" name="Sci. Rep.">
        <title>Ant-infecting Ophiocordyceps genomes reveal a high diversity of potential behavioral manipulation genes and a possible major role for enterotoxins.</title>
        <authorList>
            <person name="de Bekker C."/>
            <person name="Ohm R.A."/>
            <person name="Evans H.C."/>
            <person name="Brachmann A."/>
            <person name="Hughes D.P."/>
        </authorList>
    </citation>
    <scope>NUCLEOTIDE SEQUENCE [LARGE SCALE GENOMIC DNA]</scope>
    <source>
        <strain evidence="2 3">SC16a</strain>
    </source>
</reference>
<feature type="domain" description="2EXR" evidence="1">
    <location>
        <begin position="5"/>
        <end position="60"/>
    </location>
</feature>
<reference evidence="2 3" key="1">
    <citation type="journal article" date="2015" name="BMC Genomics">
        <title>Gene expression during zombie ant biting behavior reflects the complexity underlying fungal parasitic behavioral manipulation.</title>
        <authorList>
            <person name="de Bekker C."/>
            <person name="Ohm R.A."/>
            <person name="Loreto R.G."/>
            <person name="Sebastian A."/>
            <person name="Albert I."/>
            <person name="Merrow M."/>
            <person name="Brachmann A."/>
            <person name="Hughes D.P."/>
        </authorList>
    </citation>
    <scope>NUCLEOTIDE SEQUENCE [LARGE SCALE GENOMIC DNA]</scope>
    <source>
        <strain evidence="2 3">SC16a</strain>
    </source>
</reference>
<dbReference type="AlphaFoldDB" id="A0A2A9PBI8"/>
<keyword evidence="3" id="KW-1185">Reference proteome</keyword>
<gene>
    <name evidence="2" type="ORF">XA68_14043</name>
</gene>
<name>A0A2A9PBI8_OPHUN</name>
<evidence type="ECO:0000313" key="3">
    <source>
        <dbReference type="Proteomes" id="UP000037136"/>
    </source>
</evidence>